<dbReference type="EMBL" id="QWIQ01000191">
    <property type="protein sequence ID" value="RMZ00885.1"/>
    <property type="molecule type" value="Genomic_DNA"/>
</dbReference>
<feature type="compositionally biased region" description="Acidic residues" evidence="1">
    <location>
        <begin position="253"/>
        <end position="264"/>
    </location>
</feature>
<protein>
    <submittedName>
        <fullName evidence="2">Uncharacterized protein</fullName>
    </submittedName>
</protein>
<gene>
    <name evidence="2" type="ORF">D0862_06570</name>
</gene>
<dbReference type="VEuPathDB" id="FungiDB:BTJ68_04578"/>
<feature type="compositionally biased region" description="Basic and acidic residues" evidence="1">
    <location>
        <begin position="17"/>
        <end position="33"/>
    </location>
</feature>
<reference evidence="2 3" key="1">
    <citation type="journal article" date="2018" name="BMC Genomics">
        <title>Genomic evidence for intraspecific hybridization in a clonal and extremely halotolerant yeast.</title>
        <authorList>
            <person name="Gostincar C."/>
            <person name="Stajich J.E."/>
            <person name="Zupancic J."/>
            <person name="Zalar P."/>
            <person name="Gunde-Cimerman N."/>
        </authorList>
    </citation>
    <scope>NUCLEOTIDE SEQUENCE [LARGE SCALE GENOMIC DNA]</scope>
    <source>
        <strain evidence="2 3">EXF-171</strain>
    </source>
</reference>
<sequence length="622" mass="68875">MANEGHLGSHAKKRKRQGNESDETMKRQSEPRSHRSPKRAIALGRQSKSRKKTDLSPDNNTGQEDLSVVLPHGSRSTERDTVDHGDAHIQEDVEREPPSKKQKSTDEGTDESSTTLPAVPLTPPIAAAPSADATERTRFSRFGARMLGMEQATDLRTATSTPPPVIISAPRRFLQQMMNMLPSISQTIGWVAVQGTKGMIWVIERVGPVVLFAAAGGIVFAVDLVKSFDGSEAHEAIIRQVGRLFDLFYDDGEDDEEEEEEEDTTTAPSEPKRIRDTTASPQPAKCTCGEAGSPSNSAERCDIHSSTFTGPQQQEQNEHTSTILPAAHISRREPVPVRVQLAARHLLRTRSNENRRHPAFSPYLRNTAFPDGQTDTRFQQFIIRSFQNRTRFRPMPYPRSVPPPAPSPVFWQPTLGTLRRRHNAARRQLPMAPFQPNASSRGPVFDTSSVNGRANLSNTLYPIRPQLPPPTQTISVYSAQTPMNHPAQNNGGHVLYAYHNNPNAWDPSGLVMGLNHGPLPPPPPLPQTTQLGPSHFVDFNGHRFVFEWETPASRDLVDFLAQAEREFRNSLPSGFFDRQRCIDVFNGKIRDLISAGENLAKHPRVAVLSLQNGLVVQSGGPV</sequence>
<feature type="region of interest" description="Disordered" evidence="1">
    <location>
        <begin position="393"/>
        <end position="412"/>
    </location>
</feature>
<accession>A0A3M7GJJ0</accession>
<name>A0A3M7GJJ0_HORWE</name>
<feature type="region of interest" description="Disordered" evidence="1">
    <location>
        <begin position="1"/>
        <end position="135"/>
    </location>
</feature>
<feature type="region of interest" description="Disordered" evidence="1">
    <location>
        <begin position="253"/>
        <end position="319"/>
    </location>
</feature>
<dbReference type="OrthoDB" id="3895995at2759"/>
<evidence type="ECO:0000256" key="1">
    <source>
        <dbReference type="SAM" id="MobiDB-lite"/>
    </source>
</evidence>
<evidence type="ECO:0000313" key="2">
    <source>
        <dbReference type="EMBL" id="RMZ00885.1"/>
    </source>
</evidence>
<feature type="compositionally biased region" description="Pro residues" evidence="1">
    <location>
        <begin position="395"/>
        <end position="407"/>
    </location>
</feature>
<evidence type="ECO:0000313" key="3">
    <source>
        <dbReference type="Proteomes" id="UP000281468"/>
    </source>
</evidence>
<feature type="compositionally biased region" description="Basic and acidic residues" evidence="1">
    <location>
        <begin position="75"/>
        <end position="106"/>
    </location>
</feature>
<proteinExistence type="predicted"/>
<comment type="caution">
    <text evidence="2">The sequence shown here is derived from an EMBL/GenBank/DDBJ whole genome shotgun (WGS) entry which is preliminary data.</text>
</comment>
<dbReference type="Proteomes" id="UP000281468">
    <property type="component" value="Unassembled WGS sequence"/>
</dbReference>
<organism evidence="2 3">
    <name type="scientific">Hortaea werneckii</name>
    <name type="common">Black yeast</name>
    <name type="synonym">Cladosporium werneckii</name>
    <dbReference type="NCBI Taxonomy" id="91943"/>
    <lineage>
        <taxon>Eukaryota</taxon>
        <taxon>Fungi</taxon>
        <taxon>Dikarya</taxon>
        <taxon>Ascomycota</taxon>
        <taxon>Pezizomycotina</taxon>
        <taxon>Dothideomycetes</taxon>
        <taxon>Dothideomycetidae</taxon>
        <taxon>Mycosphaerellales</taxon>
        <taxon>Teratosphaeriaceae</taxon>
        <taxon>Hortaea</taxon>
    </lineage>
</organism>
<dbReference type="AlphaFoldDB" id="A0A3M7GJJ0"/>
<feature type="compositionally biased region" description="Polar residues" evidence="1">
    <location>
        <begin position="293"/>
        <end position="319"/>
    </location>
</feature>